<dbReference type="AlphaFoldDB" id="A0A9P9XXQ5"/>
<dbReference type="RefSeq" id="XP_051360226.1">
    <property type="nucleotide sequence ID" value="XM_051508758.1"/>
</dbReference>
<evidence type="ECO:0000313" key="2">
    <source>
        <dbReference type="Proteomes" id="UP001055219"/>
    </source>
</evidence>
<reference evidence="1" key="2">
    <citation type="submission" date="2022-07" db="EMBL/GenBank/DDBJ databases">
        <authorList>
            <person name="Goncalves M.F.M."/>
            <person name="Hilario S."/>
            <person name="Van De Peer Y."/>
            <person name="Esteves A.C."/>
            <person name="Alves A."/>
        </authorList>
    </citation>
    <scope>NUCLEOTIDE SEQUENCE</scope>
    <source>
        <strain evidence="1">MUM 19.33</strain>
    </source>
</reference>
<keyword evidence="2" id="KW-1185">Reference proteome</keyword>
<name>A0A9P9XXQ5_9HYPO</name>
<accession>A0A9P9XXQ5</accession>
<dbReference type="GeneID" id="75826987"/>
<organism evidence="1 2">
    <name type="scientific">Emericellopsis cladophorae</name>
    <dbReference type="NCBI Taxonomy" id="2686198"/>
    <lineage>
        <taxon>Eukaryota</taxon>
        <taxon>Fungi</taxon>
        <taxon>Dikarya</taxon>
        <taxon>Ascomycota</taxon>
        <taxon>Pezizomycotina</taxon>
        <taxon>Sordariomycetes</taxon>
        <taxon>Hypocreomycetidae</taxon>
        <taxon>Hypocreales</taxon>
        <taxon>Bionectriaceae</taxon>
        <taxon>Emericellopsis</taxon>
    </lineage>
</organism>
<sequence length="83" mass="9233">MAEILILKILDGVVEEIPRARHPKCVGGLLVDRLTHFPEQVAEDGGIRSVKRLLRPTLALCDTDSVAIRPELPVEDVDEHHGY</sequence>
<dbReference type="Proteomes" id="UP001055219">
    <property type="component" value="Unassembled WGS sequence"/>
</dbReference>
<gene>
    <name evidence="1" type="ORF">J7T54_000468</name>
</gene>
<evidence type="ECO:0000313" key="1">
    <source>
        <dbReference type="EMBL" id="KAI6779370.1"/>
    </source>
</evidence>
<dbReference type="EMBL" id="JAGIXG020000048">
    <property type="protein sequence ID" value="KAI6779370.1"/>
    <property type="molecule type" value="Genomic_DNA"/>
</dbReference>
<reference evidence="1" key="1">
    <citation type="journal article" date="2021" name="J Fungi (Basel)">
        <title>Genomic and Metabolomic Analyses of the Marine Fungus Emericellopsis cladophorae: Insights into Saltwater Adaptability Mechanisms and Its Biosynthetic Potential.</title>
        <authorList>
            <person name="Goncalves M.F.M."/>
            <person name="Hilario S."/>
            <person name="Van de Peer Y."/>
            <person name="Esteves A.C."/>
            <person name="Alves A."/>
        </authorList>
    </citation>
    <scope>NUCLEOTIDE SEQUENCE</scope>
    <source>
        <strain evidence="1">MUM 19.33</strain>
    </source>
</reference>
<protein>
    <submittedName>
        <fullName evidence="1">Uncharacterized protein</fullName>
    </submittedName>
</protein>
<comment type="caution">
    <text evidence="1">The sequence shown here is derived from an EMBL/GenBank/DDBJ whole genome shotgun (WGS) entry which is preliminary data.</text>
</comment>
<proteinExistence type="predicted"/>